<reference evidence="1" key="1">
    <citation type="submission" date="2019-03" db="EMBL/GenBank/DDBJ databases">
        <title>WGS assembly of Setaria viridis.</title>
        <authorList>
            <person name="Huang P."/>
            <person name="Jenkins J."/>
            <person name="Grimwood J."/>
            <person name="Barry K."/>
            <person name="Healey A."/>
            <person name="Mamidi S."/>
            <person name="Sreedasyam A."/>
            <person name="Shu S."/>
            <person name="Feldman M."/>
            <person name="Wu J."/>
            <person name="Yu Y."/>
            <person name="Chen C."/>
            <person name="Johnson J."/>
            <person name="Rokhsar D."/>
            <person name="Baxter I."/>
            <person name="Schmutz J."/>
            <person name="Brutnell T."/>
            <person name="Kellogg E."/>
        </authorList>
    </citation>
    <scope>NUCLEOTIDE SEQUENCE [LARGE SCALE GENOMIC DNA]</scope>
</reference>
<sequence>MYIRKKCHLTICSAYTRSKCKQHPTTKGYM</sequence>
<evidence type="ECO:0000313" key="2">
    <source>
        <dbReference type="Proteomes" id="UP000298652"/>
    </source>
</evidence>
<name>A0A4U6W421_SETVI</name>
<protein>
    <submittedName>
        <fullName evidence="1">Uncharacterized protein</fullName>
    </submittedName>
</protein>
<gene>
    <name evidence="1" type="ORF">SEVIR_2G162918v2</name>
</gene>
<dbReference type="Proteomes" id="UP000298652">
    <property type="component" value="Chromosome 2"/>
</dbReference>
<evidence type="ECO:0000313" key="1">
    <source>
        <dbReference type="EMBL" id="TKW32217.1"/>
    </source>
</evidence>
<proteinExistence type="predicted"/>
<accession>A0A4U6W421</accession>
<dbReference type="EMBL" id="CM016553">
    <property type="protein sequence ID" value="TKW32217.1"/>
    <property type="molecule type" value="Genomic_DNA"/>
</dbReference>
<keyword evidence="2" id="KW-1185">Reference proteome</keyword>
<dbReference type="AlphaFoldDB" id="A0A4U6W421"/>
<dbReference type="Gramene" id="TKW32217">
    <property type="protein sequence ID" value="TKW32217"/>
    <property type="gene ID" value="SEVIR_2G162918v2"/>
</dbReference>
<organism evidence="1 2">
    <name type="scientific">Setaria viridis</name>
    <name type="common">Green bristlegrass</name>
    <name type="synonym">Setaria italica subsp. viridis</name>
    <dbReference type="NCBI Taxonomy" id="4556"/>
    <lineage>
        <taxon>Eukaryota</taxon>
        <taxon>Viridiplantae</taxon>
        <taxon>Streptophyta</taxon>
        <taxon>Embryophyta</taxon>
        <taxon>Tracheophyta</taxon>
        <taxon>Spermatophyta</taxon>
        <taxon>Magnoliopsida</taxon>
        <taxon>Liliopsida</taxon>
        <taxon>Poales</taxon>
        <taxon>Poaceae</taxon>
        <taxon>PACMAD clade</taxon>
        <taxon>Panicoideae</taxon>
        <taxon>Panicodae</taxon>
        <taxon>Paniceae</taxon>
        <taxon>Cenchrinae</taxon>
        <taxon>Setaria</taxon>
    </lineage>
</organism>